<dbReference type="CDD" id="cd05254">
    <property type="entry name" value="dTDP_HR_like_SDR_e"/>
    <property type="match status" value="1"/>
</dbReference>
<dbReference type="InterPro" id="IPR005913">
    <property type="entry name" value="dTDP_dehydrorham_reduct"/>
</dbReference>
<comment type="similarity">
    <text evidence="2 6">Belongs to the dTDP-4-dehydrorhamnose reductase family.</text>
</comment>
<dbReference type="RefSeq" id="WP_274676167.1">
    <property type="nucleotide sequence ID" value="NZ_JAKNAX010000039.1"/>
</dbReference>
<accession>A0A9X4FG46</accession>
<evidence type="ECO:0000313" key="8">
    <source>
        <dbReference type="EMBL" id="MDE1347472.1"/>
    </source>
</evidence>
<dbReference type="AlphaFoldDB" id="A0A9X4FG46"/>
<dbReference type="EMBL" id="JAKNAX010000039">
    <property type="protein sequence ID" value="MDE1347472.1"/>
    <property type="molecule type" value="Genomic_DNA"/>
</dbReference>
<proteinExistence type="inferred from homology"/>
<dbReference type="Gene3D" id="3.40.50.720">
    <property type="entry name" value="NAD(P)-binding Rossmann-like Domain"/>
    <property type="match status" value="1"/>
</dbReference>
<dbReference type="GO" id="GO:0005829">
    <property type="term" value="C:cytosol"/>
    <property type="evidence" value="ECO:0007669"/>
    <property type="project" value="TreeGrafter"/>
</dbReference>
<dbReference type="Gene3D" id="3.90.25.10">
    <property type="entry name" value="UDP-galactose 4-epimerase, domain 1"/>
    <property type="match status" value="1"/>
</dbReference>
<protein>
    <recommendedName>
        <fullName evidence="4 6">dTDP-4-dehydrorhamnose reductase</fullName>
        <ecNumber evidence="3 6">1.1.1.133</ecNumber>
    </recommendedName>
</protein>
<keyword evidence="6 8" id="KW-0560">Oxidoreductase</keyword>
<comment type="caution">
    <text evidence="8">The sequence shown here is derived from an EMBL/GenBank/DDBJ whole genome shotgun (WGS) entry which is preliminary data.</text>
</comment>
<evidence type="ECO:0000256" key="5">
    <source>
        <dbReference type="ARBA" id="ARBA00048200"/>
    </source>
</evidence>
<feature type="domain" description="RmlD-like substrate binding" evidence="7">
    <location>
        <begin position="1"/>
        <end position="288"/>
    </location>
</feature>
<dbReference type="Proteomes" id="UP001140978">
    <property type="component" value="Unassembled WGS sequence"/>
</dbReference>
<dbReference type="PANTHER" id="PTHR10491:SF4">
    <property type="entry name" value="METHIONINE ADENOSYLTRANSFERASE 2 SUBUNIT BETA"/>
    <property type="match status" value="1"/>
</dbReference>
<dbReference type="EC" id="1.1.1.133" evidence="3 6"/>
<keyword evidence="6" id="KW-0521">NADP</keyword>
<gene>
    <name evidence="8" type="primary">rfbD</name>
    <name evidence="8" type="ORF">L9X51_13650</name>
</gene>
<evidence type="ECO:0000259" key="7">
    <source>
        <dbReference type="Pfam" id="PF04321"/>
    </source>
</evidence>
<dbReference type="GO" id="GO:0019305">
    <property type="term" value="P:dTDP-rhamnose biosynthetic process"/>
    <property type="evidence" value="ECO:0007669"/>
    <property type="project" value="TreeGrafter"/>
</dbReference>
<evidence type="ECO:0000256" key="2">
    <source>
        <dbReference type="ARBA" id="ARBA00010944"/>
    </source>
</evidence>
<evidence type="ECO:0000313" key="9">
    <source>
        <dbReference type="Proteomes" id="UP001140978"/>
    </source>
</evidence>
<evidence type="ECO:0000256" key="3">
    <source>
        <dbReference type="ARBA" id="ARBA00012929"/>
    </source>
</evidence>
<dbReference type="NCBIfam" id="TIGR01214">
    <property type="entry name" value="rmlD"/>
    <property type="match status" value="1"/>
</dbReference>
<comment type="function">
    <text evidence="6">Catalyzes the reduction of dTDP-6-deoxy-L-lyxo-4-hexulose to yield dTDP-L-rhamnose.</text>
</comment>
<evidence type="ECO:0000256" key="6">
    <source>
        <dbReference type="RuleBase" id="RU364082"/>
    </source>
</evidence>
<organism evidence="8 9">
    <name type="scientific">Vibrio aestuarianus</name>
    <dbReference type="NCBI Taxonomy" id="28171"/>
    <lineage>
        <taxon>Bacteria</taxon>
        <taxon>Pseudomonadati</taxon>
        <taxon>Pseudomonadota</taxon>
        <taxon>Gammaproteobacteria</taxon>
        <taxon>Vibrionales</taxon>
        <taxon>Vibrionaceae</taxon>
        <taxon>Vibrio</taxon>
    </lineage>
</organism>
<dbReference type="InterPro" id="IPR036291">
    <property type="entry name" value="NAD(P)-bd_dom_sf"/>
</dbReference>
<dbReference type="Pfam" id="PF04321">
    <property type="entry name" value="RmlD_sub_bind"/>
    <property type="match status" value="1"/>
</dbReference>
<sequence>MRVLITGSHGQVGYCLTQQLAKLENTEVLALDKEHLDITNQDAVNTTVKEFQPTIIINAAAHTAVDKAEEQVELSYAINRDGPKFLAQAAQEIGAVILHISTDYVFEGNKQGEYEETDHTNPQGVYGKSKLAGELAVAKACEKHIILRTAWVFGENGNNFVKTMLRLGATRDALSIVGDQFGGPTYAGDIADALIHIAKCITKGDEVEYGIYHYSGLPHVSWYEFAEAIFTEAHEQGITTKKTSLTSISTAQYPTPAKRPSNSRLSTKKIKHAFSIIASDWKAALNNIKAYTE</sequence>
<name>A0A9X4FG46_9VIBR</name>
<dbReference type="GO" id="GO:0008831">
    <property type="term" value="F:dTDP-4-dehydrorhamnose reductase activity"/>
    <property type="evidence" value="ECO:0007669"/>
    <property type="project" value="UniProtKB-EC"/>
</dbReference>
<comment type="pathway">
    <text evidence="1 6">Carbohydrate biosynthesis; dTDP-L-rhamnose biosynthesis.</text>
</comment>
<evidence type="ECO:0000256" key="4">
    <source>
        <dbReference type="ARBA" id="ARBA00017099"/>
    </source>
</evidence>
<evidence type="ECO:0000256" key="1">
    <source>
        <dbReference type="ARBA" id="ARBA00004781"/>
    </source>
</evidence>
<dbReference type="SUPFAM" id="SSF51735">
    <property type="entry name" value="NAD(P)-binding Rossmann-fold domains"/>
    <property type="match status" value="1"/>
</dbReference>
<comment type="catalytic activity">
    <reaction evidence="5 6">
        <text>dTDP-beta-L-rhamnose + NADP(+) = dTDP-4-dehydro-beta-L-rhamnose + NADPH + H(+)</text>
        <dbReference type="Rhea" id="RHEA:21796"/>
        <dbReference type="ChEBI" id="CHEBI:15378"/>
        <dbReference type="ChEBI" id="CHEBI:57510"/>
        <dbReference type="ChEBI" id="CHEBI:57783"/>
        <dbReference type="ChEBI" id="CHEBI:58349"/>
        <dbReference type="ChEBI" id="CHEBI:62830"/>
        <dbReference type="EC" id="1.1.1.133"/>
    </reaction>
</comment>
<dbReference type="PANTHER" id="PTHR10491">
    <property type="entry name" value="DTDP-4-DEHYDRORHAMNOSE REDUCTASE"/>
    <property type="match status" value="1"/>
</dbReference>
<dbReference type="InterPro" id="IPR029903">
    <property type="entry name" value="RmlD-like-bd"/>
</dbReference>
<comment type="cofactor">
    <cofactor evidence="6">
        <name>Mg(2+)</name>
        <dbReference type="ChEBI" id="CHEBI:18420"/>
    </cofactor>
    <text evidence="6">Binds 1 Mg(2+) ion per monomer.</text>
</comment>
<reference evidence="8" key="1">
    <citation type="submission" date="2022-02" db="EMBL/GenBank/DDBJ databases">
        <title>Emergence and expansion in Europe of a Vibrio aestuarianus clonal complex pathogenic for oysters.</title>
        <authorList>
            <person name="Mesnil A."/>
            <person name="Travers M.-A."/>
        </authorList>
    </citation>
    <scope>NUCLEOTIDE SEQUENCE</scope>
    <source>
        <strain evidence="8">19_064_15T1</strain>
    </source>
</reference>